<dbReference type="EMBL" id="JBJQND010000009">
    <property type="protein sequence ID" value="KAL3865672.1"/>
    <property type="molecule type" value="Genomic_DNA"/>
</dbReference>
<keyword evidence="2" id="KW-1185">Reference proteome</keyword>
<reference evidence="1 2" key="1">
    <citation type="submission" date="2024-11" db="EMBL/GenBank/DDBJ databases">
        <title>Chromosome-level genome assembly of the freshwater bivalve Anodonta woodiana.</title>
        <authorList>
            <person name="Chen X."/>
        </authorList>
    </citation>
    <scope>NUCLEOTIDE SEQUENCE [LARGE SCALE GENOMIC DNA]</scope>
    <source>
        <strain evidence="1">MN2024</strain>
        <tissue evidence="1">Gills</tissue>
    </source>
</reference>
<organism evidence="1 2">
    <name type="scientific">Sinanodonta woodiana</name>
    <name type="common">Chinese pond mussel</name>
    <name type="synonym">Anodonta woodiana</name>
    <dbReference type="NCBI Taxonomy" id="1069815"/>
    <lineage>
        <taxon>Eukaryota</taxon>
        <taxon>Metazoa</taxon>
        <taxon>Spiralia</taxon>
        <taxon>Lophotrochozoa</taxon>
        <taxon>Mollusca</taxon>
        <taxon>Bivalvia</taxon>
        <taxon>Autobranchia</taxon>
        <taxon>Heteroconchia</taxon>
        <taxon>Palaeoheterodonta</taxon>
        <taxon>Unionida</taxon>
        <taxon>Unionoidea</taxon>
        <taxon>Unionidae</taxon>
        <taxon>Unioninae</taxon>
        <taxon>Sinanodonta</taxon>
    </lineage>
</organism>
<evidence type="ECO:0000313" key="1">
    <source>
        <dbReference type="EMBL" id="KAL3865672.1"/>
    </source>
</evidence>
<proteinExistence type="predicted"/>
<name>A0ABD3VYW6_SINWO</name>
<evidence type="ECO:0000313" key="2">
    <source>
        <dbReference type="Proteomes" id="UP001634394"/>
    </source>
</evidence>
<sequence length="108" mass="12729">MGLTPLLTDKQKATSFISAVKYIGFRSLHTSPPRVQQWHLTLTILNRHYYEAFKDRPMHHLQEAAAYIATRHGLYFPKQSWIEERTAAFLAEVEDRRGTFQPVEYYPF</sequence>
<dbReference type="AlphaFoldDB" id="A0ABD3VYW6"/>
<accession>A0ABD3VYW6</accession>
<gene>
    <name evidence="1" type="ORF">ACJMK2_043036</name>
</gene>
<protein>
    <submittedName>
        <fullName evidence="1">Uncharacterized protein</fullName>
    </submittedName>
</protein>
<dbReference type="Proteomes" id="UP001634394">
    <property type="component" value="Unassembled WGS sequence"/>
</dbReference>
<comment type="caution">
    <text evidence="1">The sequence shown here is derived from an EMBL/GenBank/DDBJ whole genome shotgun (WGS) entry which is preliminary data.</text>
</comment>